<dbReference type="Proteomes" id="UP001287356">
    <property type="component" value="Unassembled WGS sequence"/>
</dbReference>
<proteinExistence type="predicted"/>
<accession>A0AAE0KHX8</accession>
<protein>
    <submittedName>
        <fullName evidence="1">Uncharacterized protein</fullName>
    </submittedName>
</protein>
<evidence type="ECO:0000313" key="2">
    <source>
        <dbReference type="Proteomes" id="UP001287356"/>
    </source>
</evidence>
<dbReference type="EMBL" id="JAULSN010000003">
    <property type="protein sequence ID" value="KAK3376896.1"/>
    <property type="molecule type" value="Genomic_DNA"/>
</dbReference>
<organism evidence="1 2">
    <name type="scientific">Lasiosphaeria ovina</name>
    <dbReference type="NCBI Taxonomy" id="92902"/>
    <lineage>
        <taxon>Eukaryota</taxon>
        <taxon>Fungi</taxon>
        <taxon>Dikarya</taxon>
        <taxon>Ascomycota</taxon>
        <taxon>Pezizomycotina</taxon>
        <taxon>Sordariomycetes</taxon>
        <taxon>Sordariomycetidae</taxon>
        <taxon>Sordariales</taxon>
        <taxon>Lasiosphaeriaceae</taxon>
        <taxon>Lasiosphaeria</taxon>
    </lineage>
</organism>
<reference evidence="1" key="1">
    <citation type="journal article" date="2023" name="Mol. Phylogenet. Evol.">
        <title>Genome-scale phylogeny and comparative genomics of the fungal order Sordariales.</title>
        <authorList>
            <person name="Hensen N."/>
            <person name="Bonometti L."/>
            <person name="Westerberg I."/>
            <person name="Brannstrom I.O."/>
            <person name="Guillou S."/>
            <person name="Cros-Aarteil S."/>
            <person name="Calhoun S."/>
            <person name="Haridas S."/>
            <person name="Kuo A."/>
            <person name="Mondo S."/>
            <person name="Pangilinan J."/>
            <person name="Riley R."/>
            <person name="LaButti K."/>
            <person name="Andreopoulos B."/>
            <person name="Lipzen A."/>
            <person name="Chen C."/>
            <person name="Yan M."/>
            <person name="Daum C."/>
            <person name="Ng V."/>
            <person name="Clum A."/>
            <person name="Steindorff A."/>
            <person name="Ohm R.A."/>
            <person name="Martin F."/>
            <person name="Silar P."/>
            <person name="Natvig D.O."/>
            <person name="Lalanne C."/>
            <person name="Gautier V."/>
            <person name="Ament-Velasquez S.L."/>
            <person name="Kruys A."/>
            <person name="Hutchinson M.I."/>
            <person name="Powell A.J."/>
            <person name="Barry K."/>
            <person name="Miller A.N."/>
            <person name="Grigoriev I.V."/>
            <person name="Debuchy R."/>
            <person name="Gladieux P."/>
            <person name="Hiltunen Thoren M."/>
            <person name="Johannesson H."/>
        </authorList>
    </citation>
    <scope>NUCLEOTIDE SEQUENCE</scope>
    <source>
        <strain evidence="1">CBS 958.72</strain>
    </source>
</reference>
<reference evidence="1" key="2">
    <citation type="submission" date="2023-06" db="EMBL/GenBank/DDBJ databases">
        <authorList>
            <consortium name="Lawrence Berkeley National Laboratory"/>
            <person name="Haridas S."/>
            <person name="Hensen N."/>
            <person name="Bonometti L."/>
            <person name="Westerberg I."/>
            <person name="Brannstrom I.O."/>
            <person name="Guillou S."/>
            <person name="Cros-Aarteil S."/>
            <person name="Calhoun S."/>
            <person name="Kuo A."/>
            <person name="Mondo S."/>
            <person name="Pangilinan J."/>
            <person name="Riley R."/>
            <person name="Labutti K."/>
            <person name="Andreopoulos B."/>
            <person name="Lipzen A."/>
            <person name="Chen C."/>
            <person name="Yanf M."/>
            <person name="Daum C."/>
            <person name="Ng V."/>
            <person name="Clum A."/>
            <person name="Steindorff A."/>
            <person name="Ohm R."/>
            <person name="Martin F."/>
            <person name="Silar P."/>
            <person name="Natvig D."/>
            <person name="Lalanne C."/>
            <person name="Gautier V."/>
            <person name="Ament-Velasquez S.L."/>
            <person name="Kruys A."/>
            <person name="Hutchinson M.I."/>
            <person name="Powell A.J."/>
            <person name="Barry K."/>
            <person name="Miller A.N."/>
            <person name="Grigoriev I.V."/>
            <person name="Debuchy R."/>
            <person name="Gladieux P."/>
            <person name="Thoren M.H."/>
            <person name="Johannesson H."/>
        </authorList>
    </citation>
    <scope>NUCLEOTIDE SEQUENCE</scope>
    <source>
        <strain evidence="1">CBS 958.72</strain>
    </source>
</reference>
<dbReference type="AlphaFoldDB" id="A0AAE0KHX8"/>
<comment type="caution">
    <text evidence="1">The sequence shown here is derived from an EMBL/GenBank/DDBJ whole genome shotgun (WGS) entry which is preliminary data.</text>
</comment>
<keyword evidence="2" id="KW-1185">Reference proteome</keyword>
<name>A0AAE0KHX8_9PEZI</name>
<gene>
    <name evidence="1" type="ORF">B0T24DRAFT_232404</name>
</gene>
<evidence type="ECO:0000313" key="1">
    <source>
        <dbReference type="EMBL" id="KAK3376896.1"/>
    </source>
</evidence>
<sequence length="212" mass="23000">MGWAWAWHEIAQSGTRFADQVGVSDLHQPAGTGIDIRANGIGCSPKTEANQGPAINQKAEKGYWPAEIKTQSVDQFPSARGGVSAQEIRTLSKLDCRKMRASSGSLRRPNSLPGARMAWAGVSSSWTWDGRTTRAMGDRGLRLISTKQTETDRLELVGCPVPLLPPLPSLRRLSLELGPWKWGNPDEEELPDGLVSPLPSSPPHDGVIGWVC</sequence>